<dbReference type="InterPro" id="IPR050238">
    <property type="entry name" value="DNA_Rep/Repair_Clamp_Loader"/>
</dbReference>
<dbReference type="AlphaFoldDB" id="A0A8I0HQ71"/>
<dbReference type="NCBIfam" id="NF005926">
    <property type="entry name" value="PRK07940.1"/>
    <property type="match status" value="1"/>
</dbReference>
<evidence type="ECO:0000313" key="3">
    <source>
        <dbReference type="Proteomes" id="UP000650224"/>
    </source>
</evidence>
<dbReference type="NCBIfam" id="TIGR00678">
    <property type="entry name" value="holB"/>
    <property type="match status" value="1"/>
</dbReference>
<gene>
    <name evidence="2" type="ORF">H9627_11700</name>
</gene>
<dbReference type="InterPro" id="IPR027417">
    <property type="entry name" value="P-loop_NTPase"/>
</dbReference>
<evidence type="ECO:0000313" key="2">
    <source>
        <dbReference type="EMBL" id="MBD8030974.1"/>
    </source>
</evidence>
<dbReference type="EC" id="2.7.7.7" evidence="2"/>
<feature type="domain" description="AAA+ ATPase" evidence="1">
    <location>
        <begin position="51"/>
        <end position="195"/>
    </location>
</feature>
<dbReference type="InterPro" id="IPR003593">
    <property type="entry name" value="AAA+_ATPase"/>
</dbReference>
<keyword evidence="2" id="KW-0808">Transferase</keyword>
<proteinExistence type="predicted"/>
<dbReference type="Pfam" id="PF13177">
    <property type="entry name" value="DNA_pol3_delta2"/>
    <property type="match status" value="1"/>
</dbReference>
<protein>
    <submittedName>
        <fullName evidence="2">DNA polymerase III subunit delta</fullName>
        <ecNumber evidence="2">2.7.7.7</ecNumber>
    </submittedName>
</protein>
<dbReference type="PANTHER" id="PTHR11669:SF8">
    <property type="entry name" value="DNA POLYMERASE III SUBUNIT DELTA"/>
    <property type="match status" value="1"/>
</dbReference>
<dbReference type="SUPFAM" id="SSF52540">
    <property type="entry name" value="P-loop containing nucleoside triphosphate hydrolases"/>
    <property type="match status" value="1"/>
</dbReference>
<dbReference type="PANTHER" id="PTHR11669">
    <property type="entry name" value="REPLICATION FACTOR C / DNA POLYMERASE III GAMMA-TAU SUBUNIT"/>
    <property type="match status" value="1"/>
</dbReference>
<dbReference type="Proteomes" id="UP000650224">
    <property type="component" value="Unassembled WGS sequence"/>
</dbReference>
<dbReference type="GO" id="GO:0006261">
    <property type="term" value="P:DNA-templated DNA replication"/>
    <property type="evidence" value="ECO:0007669"/>
    <property type="project" value="TreeGrafter"/>
</dbReference>
<reference evidence="2 3" key="1">
    <citation type="submission" date="2020-08" db="EMBL/GenBank/DDBJ databases">
        <title>A Genomic Blueprint of the Chicken Gut Microbiome.</title>
        <authorList>
            <person name="Gilroy R."/>
            <person name="Ravi A."/>
            <person name="Getino M."/>
            <person name="Pursley I."/>
            <person name="Horton D.L."/>
            <person name="Alikhan N.-F."/>
            <person name="Baker D."/>
            <person name="Gharbi K."/>
            <person name="Hall N."/>
            <person name="Watson M."/>
            <person name="Adriaenssens E.M."/>
            <person name="Foster-Nyarko E."/>
            <person name="Jarju S."/>
            <person name="Secka A."/>
            <person name="Antonio M."/>
            <person name="Oren A."/>
            <person name="Chaudhuri R."/>
            <person name="La Ragione R.M."/>
            <person name="Hildebrand F."/>
            <person name="Pallen M.J."/>
        </authorList>
    </citation>
    <scope>NUCLEOTIDE SEQUENCE [LARGE SCALE GENOMIC DNA]</scope>
    <source>
        <strain evidence="2 3">Sa1YVA5</strain>
    </source>
</reference>
<dbReference type="RefSeq" id="WP_191734217.1">
    <property type="nucleotide sequence ID" value="NZ_JACSPR010000009.1"/>
</dbReference>
<keyword evidence="3" id="KW-1185">Reference proteome</keyword>
<dbReference type="SMART" id="SM00382">
    <property type="entry name" value="AAA"/>
    <property type="match status" value="1"/>
</dbReference>
<comment type="caution">
    <text evidence="2">The sequence shown here is derived from an EMBL/GenBank/DDBJ whole genome shotgun (WGS) entry which is preliminary data.</text>
</comment>
<dbReference type="EMBL" id="JACSPR010000009">
    <property type="protein sequence ID" value="MBD8030974.1"/>
    <property type="molecule type" value="Genomic_DNA"/>
</dbReference>
<name>A0A8I0HQ71_9CORY</name>
<dbReference type="GO" id="GO:0008408">
    <property type="term" value="F:3'-5' exonuclease activity"/>
    <property type="evidence" value="ECO:0007669"/>
    <property type="project" value="InterPro"/>
</dbReference>
<dbReference type="GO" id="GO:0003887">
    <property type="term" value="F:DNA-directed DNA polymerase activity"/>
    <property type="evidence" value="ECO:0007669"/>
    <property type="project" value="UniProtKB-EC"/>
</dbReference>
<evidence type="ECO:0000259" key="1">
    <source>
        <dbReference type="SMART" id="SM00382"/>
    </source>
</evidence>
<organism evidence="2 3">
    <name type="scientific">Corynebacterium gallinarum</name>
    <dbReference type="NCBI Taxonomy" id="2762214"/>
    <lineage>
        <taxon>Bacteria</taxon>
        <taxon>Bacillati</taxon>
        <taxon>Actinomycetota</taxon>
        <taxon>Actinomycetes</taxon>
        <taxon>Mycobacteriales</taxon>
        <taxon>Corynebacteriaceae</taxon>
        <taxon>Corynebacterium</taxon>
    </lineage>
</organism>
<dbReference type="InterPro" id="IPR004622">
    <property type="entry name" value="DNA_pol_HolB"/>
</dbReference>
<accession>A0A8I0HQ71</accession>
<sequence>MSNSRVFDNLASPPAVVQTLIDAATTARQIARDGGAGAGAGDAGTARDSTFTHSWLFTGPPGSGRSVAARAFAAALVCSDPDEVGCGRCEHCRATLADAHGDVVFIQPHELSIGIDLMRTVVDDAARLPTVSNWRVIILENADRLTEPAGNALLKTVEEPPERTIIILCAPSTDPEDIMVTLRSRCRHVYIPTPTIDQVTRILVSEGGVAEDDARLAAASSGGHIGRARHLAHNQKVQVRRANILNLSELIFHGDQAFQAVNSLIKGIEKEMGETLEPLEEKEREKLETSLGMGSRGKGVHKALQGTSGQLKALEDNHKKRRTRFLRDALDLALIDLAGIYRDALVIASGAEVGLTHPDMEGLSAELATRVTPEGLLDCLDAINKSREYFGQNVRPVVAMDALVGRLRKAYKVR</sequence>
<keyword evidence="2" id="KW-0548">Nucleotidyltransferase</keyword>
<dbReference type="Gene3D" id="3.40.50.300">
    <property type="entry name" value="P-loop containing nucleotide triphosphate hydrolases"/>
    <property type="match status" value="1"/>
</dbReference>